<name>A0A8T6ZLR2_9BURK</name>
<gene>
    <name evidence="3" type="primary">pilP</name>
    <name evidence="2" type="ORF">NH14_030975</name>
    <name evidence="3" type="ORF">NH14_031410</name>
</gene>
<organism evidence="3 4">
    <name type="scientific">Paraburkholderia sacchari</name>
    <dbReference type="NCBI Taxonomy" id="159450"/>
    <lineage>
        <taxon>Bacteria</taxon>
        <taxon>Pseudomonadati</taxon>
        <taxon>Pseudomonadota</taxon>
        <taxon>Betaproteobacteria</taxon>
        <taxon>Burkholderiales</taxon>
        <taxon>Burkholderiaceae</taxon>
        <taxon>Paraburkholderia</taxon>
    </lineage>
</organism>
<reference evidence="3" key="1">
    <citation type="journal article" date="2015" name="Genome Announc.">
        <title>Draft Genome Sequence of the Polyhydroxyalkanoate-Producing Bacterium Burkholderia sacchari LMG 19450 Isolated from Brazilian Sugarcane Plantation Soil.</title>
        <authorList>
            <person name="Alexandrino P.M."/>
            <person name="Mendonca T.T."/>
            <person name="Guaman Bautista L.P."/>
            <person name="Cherix J."/>
            <person name="Lozano-Sakalauskas G.C."/>
            <person name="Fujita A."/>
            <person name="Ramos Filho E."/>
            <person name="Long P."/>
            <person name="Padilla G."/>
            <person name="Taciro M.K."/>
            <person name="Gomez J.G."/>
            <person name="Silva L.F."/>
        </authorList>
    </citation>
    <scope>NUCLEOTIDE SEQUENCE</scope>
    <source>
        <strain evidence="3">LMG 19450</strain>
    </source>
</reference>
<evidence type="ECO:0000313" key="4">
    <source>
        <dbReference type="Proteomes" id="UP000030460"/>
    </source>
</evidence>
<evidence type="ECO:0000313" key="3">
    <source>
        <dbReference type="EMBL" id="NLP65568.1"/>
    </source>
</evidence>
<dbReference type="AlphaFoldDB" id="A0A8T6ZLR2"/>
<dbReference type="EMBL" id="JTDB02000015">
    <property type="protein sequence ID" value="NLP65568.1"/>
    <property type="molecule type" value="Genomic_DNA"/>
</dbReference>
<keyword evidence="4" id="KW-1185">Reference proteome</keyword>
<accession>A0A8T6ZLR2</accession>
<dbReference type="InterPro" id="IPR022753">
    <property type="entry name" value="T4SS_pilus_biogen_PilP"/>
</dbReference>
<dbReference type="RefSeq" id="WP_168727178.1">
    <property type="nucleotide sequence ID" value="NZ_JTDB02000015.1"/>
</dbReference>
<protein>
    <submittedName>
        <fullName evidence="3">Type IV pilus biogenesis protein PilP</fullName>
    </submittedName>
</protein>
<sequence length="224" mass="23166">MLSQQSSTPKTQRSLGMLKEISMRKNNHLFLAIVVCSLIATEACAQTVPAVATVGDLASIQSDTLLGKAKLAKEQVYADLRKYSGEGQSGGPAAQTDSNLPQLTRIVEANGVSEATLSYANGKIDAREGDRVPGGYVLFKIHPDTSVVQLKARNGHVFDVPVSSLSGLSATPSTTPQPAASNGLIVLPPPNPSMAGAPQPQPPMPANVPHITPTLAGSGNSGAH</sequence>
<reference evidence="3" key="2">
    <citation type="submission" date="2020-04" db="EMBL/GenBank/DDBJ databases">
        <authorList>
            <person name="Alexandrino P."/>
            <person name="Mendonca T."/>
            <person name="Guaman L."/>
            <person name="Cherix J."/>
            <person name="Lozano-Sakalauskas G."/>
            <person name="Fujita A."/>
            <person name="Filho E.R."/>
            <person name="Long P."/>
            <person name="Padilla G."/>
            <person name="Taciro M.K."/>
            <person name="Gomez J.G."/>
            <person name="Silva L.F."/>
            <person name="Torres M."/>
        </authorList>
    </citation>
    <scope>NUCLEOTIDE SEQUENCE</scope>
    <source>
        <strain evidence="3">LMG 19450</strain>
    </source>
</reference>
<proteinExistence type="predicted"/>
<dbReference type="NCBIfam" id="TIGR03021">
    <property type="entry name" value="pilP_fam"/>
    <property type="match status" value="1"/>
</dbReference>
<evidence type="ECO:0000256" key="1">
    <source>
        <dbReference type="SAM" id="MobiDB-lite"/>
    </source>
</evidence>
<feature type="region of interest" description="Disordered" evidence="1">
    <location>
        <begin position="189"/>
        <end position="224"/>
    </location>
</feature>
<evidence type="ECO:0000313" key="2">
    <source>
        <dbReference type="EMBL" id="NLP65483.1"/>
    </source>
</evidence>
<dbReference type="Proteomes" id="UP000030460">
    <property type="component" value="Unassembled WGS sequence"/>
</dbReference>
<feature type="compositionally biased region" description="Polar residues" evidence="1">
    <location>
        <begin position="215"/>
        <end position="224"/>
    </location>
</feature>
<dbReference type="EMBL" id="JTDB02000015">
    <property type="protein sequence ID" value="NLP65483.1"/>
    <property type="molecule type" value="Genomic_DNA"/>
</dbReference>
<comment type="caution">
    <text evidence="3">The sequence shown here is derived from an EMBL/GenBank/DDBJ whole genome shotgun (WGS) entry which is preliminary data.</text>
</comment>